<sequence length="2123" mass="245857">MYRTVTSTIQATSVISSNISRRLGASADLDRFSVGAVNSYIPKTLSEYQQYRRFMHDILCLGLIDSKHYSKESLTLSAIGLVSSDKHLMSLKPDLYSIENEVLRVCEVSLTYNHERMSEEKNSKYNELFSYIENNSVYIIQYTPLVVDLTDAEWEDSIVKIPDSHLSLLKRFVENLVLVHSTPEGDSFRQQVSQDLSINFPFTFDHEHWNSNLLSEIGLDPHNRNYHDAMNILREGYGEVDLGAQDVLDYLDTISNTILTMDKLPRPFPHPEPKSENEFLTDFESFTKKEKTTSKLPVVLQLGAPQLTDEIETPSRSEQWDKFMCTKMHGGYVDHILSTRTTKEDFVDYPIIKLNLTENELSQEMMQGPGRKKYIKQNNLKVERKAPTHIGLEQQHEDVVGELIDLVNSWEPSEFLIQNRLPDSEVTGNNLHNLMGKSIEYLSTNGFDFILQFYTRITREIILNSMRRRKQREYVLAHSGFDGIWILIAPGPQLRTESNVEFIKIISSIEPLSHILSREWKIIGNHWESDWLSVDTDRLKHWARSRARVNLSLLGSAEKLIEPEKELAKCIKEEINHGNYGLMSLIYLEDKAGTSTTIQTTRYVMMKSLGDKQLKGLMGKFPQRVSSVIQSLVLQRTVRFSVETCSRHTSEFIRQMNVKRDQDVGTLDETTTGVVGKVPRIFTSGDYVPIKYTFNEIYWCMMYNKDRQNKTQDSMKILGKIAKEEVKFRKELSDRSDYKKISHLFGDHTTKEDIDHITSENPESHYFSLKAVSLGIALQDSHSENFAPRSSWLTKRKMHDLLNKNLADYATFKASVKEIKDLVEIDDVKSLKEIGSRTMYRAHLEIVHDEKLYKACEVAMSFSGLNSKNYKTVIQIFKKNQIGGVREILILYIKARILINLSEEICRLLSKSDKRETLTKGKDKRLMMRGDYEELSSTFPEGTPLLFIKNSYDMATWCQKFLPTIFLPIYNQRSKKLEGMLNLCQFVMISHCMKEIEFPQKLVEQWMKHKDVKHSEPHLQHYKEEFLKTLKPKMTNMSNMGQGILHYNSTVLALSCQSLRDKLFLTCLKKLGRPQSIHWKTRVGSDDKGDTIAMDLTYDDCVFQARLFEQCAAVSERLHAMELSIKSASGHVIYEFNSAYMANLEVQSPVVKFTMAACDMIGTDSCTQFVNESYSRIRQLRENGGTSFLCMMAHYYNKIHFEEIFRTGDHMTNDPSKIFNLPRELIPYDFGNYPIYDADVQDMIGPEFHNYMVFTDKRTPQDLLKMLYTSSINIQDDGNLLPDSDEGLFKKDSFNISQGLVKQLENMKSRLNLSAESIEKYLNENPFLIIRGPMSPEETAIVIASKLYTRGAATSLRRTSPVIYLGRLSAFESATAWSMMTKDEDGTETKLRMTFREYIEKLRTLANEKDVDIQTFKSLIFPQHNSFEVVRSYTKVFGMKKQTMKLFSQSIRSWVLNNYNYNFYHSLKDILETSFGTSNKASRDDVMELRKTIPFDITSYESFIENCRLSGVKPLDLFYYMTKFYKSSVQKKAQVFACGPSTSSLNLTLSNIKRYNHLSGAIMEMDFEVEQSILDSALTPSVEFDRLKLAFNLLMLEIQGSLKVDGKYENVLEEFKLGDLTLKDIVETTLRGYKTLNKLDSQMRKICIMLASKVFLKSDFIERLLNWEQLCYTYIKKQRKDANGQWSGNLEVLVNYSNECFTFNQVSGHCYVEVDRINDLRDFQHSLYRICKIMQVEYGNLFTIRDISPLDIYSQGKILYQSRSHVRQKLKLNINYNPRFKYSKIKDLSIFTINYEMLKDESTQIVLRDNQGRKIVVSHYPGHYYPVEIPKRLSMNENIFVNGLRVTKLFKQRQWFFNGRLFPFNGKEAVSVLQNDIRPSYMKSVATDTKSKIQSYMDEYEDFGNTMMFERLDDPNHALYNDEQLKVDLARQGTIMDNSKSIMEMFKQASNELMDTEWADEYSKEFDWDKANYDEEVLGFVKALGENQVRKAKRDFYTLTNLRLNVAFINRILDLFFKSNSIRSEIAKSLPDYALHVTSIIKAGEGDQDLLTNLRRYIIGRMSTLTGKSPESLSGSIDSLSKTQRHYNTIDRLTRYLNVSSPDLYDLLGGFAEDQLSESEEEF</sequence>
<feature type="domain" description="RdRp catalytic" evidence="7">
    <location>
        <begin position="937"/>
        <end position="1125"/>
    </location>
</feature>
<keyword evidence="8" id="KW-0696">RNA-directed RNA polymerase</keyword>
<evidence type="ECO:0000313" key="9">
    <source>
        <dbReference type="Proteomes" id="UP001055374"/>
    </source>
</evidence>
<evidence type="ECO:0000313" key="8">
    <source>
        <dbReference type="EMBL" id="AWN00471.1"/>
    </source>
</evidence>
<dbReference type="KEGG" id="vg:80557457"/>
<dbReference type="GO" id="GO:0039694">
    <property type="term" value="P:viral RNA genome replication"/>
    <property type="evidence" value="ECO:0007669"/>
    <property type="project" value="InterPro"/>
</dbReference>
<evidence type="ECO:0000256" key="2">
    <source>
        <dbReference type="ARBA" id="ARBA00018602"/>
    </source>
</evidence>
<accession>A0A4Y1LT99</accession>
<dbReference type="EC" id="2.7.7.48" evidence="1"/>
<evidence type="ECO:0000256" key="1">
    <source>
        <dbReference type="ARBA" id="ARBA00012494"/>
    </source>
</evidence>
<keyword evidence="9" id="KW-1185">Reference proteome</keyword>
<evidence type="ECO:0000259" key="7">
    <source>
        <dbReference type="PROSITE" id="PS50525"/>
    </source>
</evidence>
<dbReference type="EMBL" id="MF142458">
    <property type="protein sequence ID" value="AWN00471.1"/>
    <property type="molecule type" value="Viral_cRNA"/>
</dbReference>
<dbReference type="InterPro" id="IPR007099">
    <property type="entry name" value="RNA-dir_pol_NSvirus"/>
</dbReference>
<reference evidence="8" key="1">
    <citation type="submission" date="2017-05" db="EMBL/GenBank/DDBJ databases">
        <title>Identification of a novel virus with DiscoVir, a k-mer algorithm for viral sequence classification.</title>
        <authorList>
            <person name="Rrishnamurthy S.R."/>
            <person name="Zhao G."/>
            <person name="Wang D."/>
        </authorList>
    </citation>
    <scope>NUCLEOTIDE SEQUENCE</scope>
    <source>
        <strain evidence="8">St. Louis Primary Isolate</strain>
    </source>
</reference>
<dbReference type="PROSITE" id="PS50525">
    <property type="entry name" value="RDRP_SSRNA_NEG_SEG"/>
    <property type="match status" value="1"/>
</dbReference>
<evidence type="ECO:0000256" key="6">
    <source>
        <dbReference type="ARBA" id="ARBA00031012"/>
    </source>
</evidence>
<dbReference type="Proteomes" id="UP001055374">
    <property type="component" value="Genome"/>
</dbReference>
<evidence type="ECO:0000256" key="3">
    <source>
        <dbReference type="ARBA" id="ARBA00022679"/>
    </source>
</evidence>
<organism evidence="8">
    <name type="scientific">Penicillium discovirus</name>
    <dbReference type="NCBI Taxonomy" id="2185132"/>
    <lineage>
        <taxon>Viruses</taxon>
        <taxon>Riboviria</taxon>
        <taxon>Orthornavirae</taxon>
        <taxon>Negarnaviricota</taxon>
        <taxon>Polyploviricotina</taxon>
        <taxon>Bunyaviricetes</taxon>
        <taxon>Hareavirales</taxon>
        <taxon>Discoviridae</taxon>
        <taxon>Orthodiscovirus</taxon>
        <taxon>Orthodiscovirus missouriense</taxon>
    </lineage>
</organism>
<keyword evidence="3" id="KW-0808">Transferase</keyword>
<dbReference type="GeneID" id="80557457"/>
<name>A0A4Y1LT99_9VIRU</name>
<evidence type="ECO:0000256" key="4">
    <source>
        <dbReference type="ARBA" id="ARBA00030285"/>
    </source>
</evidence>
<proteinExistence type="predicted"/>
<dbReference type="RefSeq" id="YP_010840285.1">
    <property type="nucleotide sequence ID" value="NC_078579.1"/>
</dbReference>
<evidence type="ECO:0000256" key="5">
    <source>
        <dbReference type="ARBA" id="ARBA00030436"/>
    </source>
</evidence>
<dbReference type="Pfam" id="PF04196">
    <property type="entry name" value="Bunya_RdRp"/>
    <property type="match status" value="1"/>
</dbReference>
<keyword evidence="8" id="KW-0548">Nucleotidyltransferase</keyword>
<protein>
    <recommendedName>
        <fullName evidence="2">RNA-directed RNA polymerase L</fullName>
        <ecNumber evidence="1">2.7.7.48</ecNumber>
    </recommendedName>
    <alternativeName>
        <fullName evidence="4">Large structural protein</fullName>
    </alternativeName>
    <alternativeName>
        <fullName evidence="6">Replicase</fullName>
    </alternativeName>
    <alternativeName>
        <fullName evidence="5">Transcriptase</fullName>
    </alternativeName>
</protein>
<dbReference type="GO" id="GO:0003968">
    <property type="term" value="F:RNA-directed RNA polymerase activity"/>
    <property type="evidence" value="ECO:0007669"/>
    <property type="project" value="UniProtKB-KW"/>
</dbReference>
<dbReference type="InterPro" id="IPR007322">
    <property type="entry name" value="RNA_pol_bunyavir"/>
</dbReference>
<dbReference type="GO" id="GO:0006351">
    <property type="term" value="P:DNA-templated transcription"/>
    <property type="evidence" value="ECO:0007669"/>
    <property type="project" value="InterPro"/>
</dbReference>